<feature type="domain" description="DUF7028" evidence="9">
    <location>
        <begin position="382"/>
        <end position="452"/>
    </location>
</feature>
<comment type="caution">
    <text evidence="10">The sequence shown here is derived from an EMBL/GenBank/DDBJ whole genome shotgun (WGS) entry which is preliminary data.</text>
</comment>
<dbReference type="GO" id="GO:0008270">
    <property type="term" value="F:zinc ion binding"/>
    <property type="evidence" value="ECO:0007669"/>
    <property type="project" value="UniProtKB-KW"/>
</dbReference>
<dbReference type="InterPro" id="IPR019787">
    <property type="entry name" value="Znf_PHD-finger"/>
</dbReference>
<organism evidence="10 11">
    <name type="scientific">Nepenthes gracilis</name>
    <name type="common">Slender pitcher plant</name>
    <dbReference type="NCBI Taxonomy" id="150966"/>
    <lineage>
        <taxon>Eukaryota</taxon>
        <taxon>Viridiplantae</taxon>
        <taxon>Streptophyta</taxon>
        <taxon>Embryophyta</taxon>
        <taxon>Tracheophyta</taxon>
        <taxon>Spermatophyta</taxon>
        <taxon>Magnoliopsida</taxon>
        <taxon>eudicotyledons</taxon>
        <taxon>Gunneridae</taxon>
        <taxon>Pentapetalae</taxon>
        <taxon>Caryophyllales</taxon>
        <taxon>Nepenthaceae</taxon>
        <taxon>Nepenthes</taxon>
    </lineage>
</organism>
<protein>
    <submittedName>
        <fullName evidence="10">Uncharacterized protein</fullName>
    </submittedName>
</protein>
<dbReference type="InterPro" id="IPR011011">
    <property type="entry name" value="Znf_FYVE_PHD"/>
</dbReference>
<dbReference type="PANTHER" id="PTHR46309">
    <property type="entry name" value="PHD FINGER PROTEIN 12"/>
    <property type="match status" value="1"/>
</dbReference>
<dbReference type="Pfam" id="PF05641">
    <property type="entry name" value="Agenet"/>
    <property type="match status" value="1"/>
</dbReference>
<evidence type="ECO:0000313" key="11">
    <source>
        <dbReference type="Proteomes" id="UP001279734"/>
    </source>
</evidence>
<dbReference type="InterPro" id="IPR042163">
    <property type="entry name" value="PHF12"/>
</dbReference>
<evidence type="ECO:0000256" key="3">
    <source>
        <dbReference type="ARBA" id="ARBA00022771"/>
    </source>
</evidence>
<dbReference type="Pfam" id="PF22970">
    <property type="entry name" value="DUF7028"/>
    <property type="match status" value="2"/>
</dbReference>
<dbReference type="InterPro" id="IPR054292">
    <property type="entry name" value="DUF7028"/>
</dbReference>
<feature type="domain" description="DUF7028" evidence="9">
    <location>
        <begin position="491"/>
        <end position="568"/>
    </location>
</feature>
<dbReference type="InterPro" id="IPR008395">
    <property type="entry name" value="Agenet-like_dom"/>
</dbReference>
<gene>
    <name evidence="10" type="ORF">Nepgr_014550</name>
</gene>
<proteinExistence type="predicted"/>
<dbReference type="SUPFAM" id="SSF57903">
    <property type="entry name" value="FYVE/PHD zinc finger"/>
    <property type="match status" value="1"/>
</dbReference>
<evidence type="ECO:0000256" key="2">
    <source>
        <dbReference type="ARBA" id="ARBA00022723"/>
    </source>
</evidence>
<keyword evidence="11" id="KW-1185">Reference proteome</keyword>
<dbReference type="EMBL" id="BSYO01000012">
    <property type="protein sequence ID" value="GMH12709.1"/>
    <property type="molecule type" value="Genomic_DNA"/>
</dbReference>
<evidence type="ECO:0000259" key="6">
    <source>
        <dbReference type="Pfam" id="PF00628"/>
    </source>
</evidence>
<name>A0AAD3SL02_NEPGR</name>
<evidence type="ECO:0000313" key="10">
    <source>
        <dbReference type="EMBL" id="GMH12709.1"/>
    </source>
</evidence>
<dbReference type="PANTHER" id="PTHR46309:SF12">
    <property type="entry name" value="GB|AAC80581.1"/>
    <property type="match status" value="1"/>
</dbReference>
<dbReference type="GO" id="GO:0005634">
    <property type="term" value="C:nucleus"/>
    <property type="evidence" value="ECO:0007669"/>
    <property type="project" value="UniProtKB-SubCell"/>
</dbReference>
<evidence type="ECO:0000259" key="7">
    <source>
        <dbReference type="Pfam" id="PF05641"/>
    </source>
</evidence>
<feature type="domain" description="Tify" evidence="8">
    <location>
        <begin position="713"/>
        <end position="762"/>
    </location>
</feature>
<evidence type="ECO:0000256" key="5">
    <source>
        <dbReference type="ARBA" id="ARBA00023242"/>
    </source>
</evidence>
<dbReference type="GO" id="GO:0003714">
    <property type="term" value="F:transcription corepressor activity"/>
    <property type="evidence" value="ECO:0007669"/>
    <property type="project" value="InterPro"/>
</dbReference>
<dbReference type="InterPro" id="IPR032308">
    <property type="entry name" value="TDBD"/>
</dbReference>
<dbReference type="AlphaFoldDB" id="A0AAD3SL02"/>
<dbReference type="GO" id="GO:0006357">
    <property type="term" value="P:regulation of transcription by RNA polymerase II"/>
    <property type="evidence" value="ECO:0007669"/>
    <property type="project" value="TreeGrafter"/>
</dbReference>
<feature type="domain" description="Agenet-like" evidence="7">
    <location>
        <begin position="54"/>
        <end position="126"/>
    </location>
</feature>
<keyword evidence="2" id="KW-0479">Metal-binding</keyword>
<keyword evidence="4" id="KW-0862">Zinc</keyword>
<reference evidence="10" key="1">
    <citation type="submission" date="2023-05" db="EMBL/GenBank/DDBJ databases">
        <title>Nepenthes gracilis genome sequencing.</title>
        <authorList>
            <person name="Fukushima K."/>
        </authorList>
    </citation>
    <scope>NUCLEOTIDE SEQUENCE</scope>
    <source>
        <strain evidence="10">SING2019-196</strain>
    </source>
</reference>
<dbReference type="InterPro" id="IPR013083">
    <property type="entry name" value="Znf_RING/FYVE/PHD"/>
</dbReference>
<dbReference type="CDD" id="cd20405">
    <property type="entry name" value="Tudor_Agenet_AtDUF_rpt1_3"/>
    <property type="match status" value="1"/>
</dbReference>
<keyword evidence="3" id="KW-0863">Zinc-finger</keyword>
<accession>A0AAD3SL02</accession>
<evidence type="ECO:0000256" key="1">
    <source>
        <dbReference type="ARBA" id="ARBA00004123"/>
    </source>
</evidence>
<evidence type="ECO:0000259" key="8">
    <source>
        <dbReference type="Pfam" id="PF16135"/>
    </source>
</evidence>
<dbReference type="Proteomes" id="UP001279734">
    <property type="component" value="Unassembled WGS sequence"/>
</dbReference>
<feature type="domain" description="PHD-type" evidence="6">
    <location>
        <begin position="793"/>
        <end position="821"/>
    </location>
</feature>
<sequence>MDISFLVSSLISSINTLQFQFLAFKSNPIFVYRKGNQKFHRSHSGCRSSTPDPVRSLEQGFLGSWNCGTVITYDSGTYRVRYDHLLCDNSSENLTEYVEVSSGVDGRNVGLGSLSNRHGRIRPFPPMMGSGMTLHYGLCVDAYYKDAWWEGVIFDQADGSQDRKIFFPDKGDEMIVRVEDMRITYDWSEVTEEWMPRGKWIFLEILEEYELDHFLPLSAKQIWYELRGKDNFDKVLEWTFSVKSVWKELIAEVLDDKLIKMSKYSDDVMQNSESIRADHTLSPELNQSDSHAVISFQELDCCDDDVMIENGREVKVVAEVVKNETWKKDLLPASLSLVSVIPTNDQGTDAEAQAFPDIPTVNCRRKPSRSKPGRWKLAGPGIVPGAEFHPESIADYAHAQKLEHFLIINLRKHLLYLGWKIEFTNDGGTPRVRYTTPHGKVYYSLRMVCRDMEVTVAADFSPASEQVKESLLVSPDHLNPSLLNEKYATSKVEPEYCPEAVVEYLRSCYNSCRANKKSSEDLREKVRKHLAAMGWSLGIKMKQKTEWRYDSPEKNTYYSLQRACEVFIARGIMTRSLPISSLSQYATCAEDQSAGNPSTVHPEVLGKFALKQSQELANRLPAMPWKRKKSSASCLSKKLGGSRALKKSRNSLNGNHPIRVLRSSKAARRVFPTSSPIHYPRTVLSWLIDNNVVVPREKVYYCSRKGHLPMAEGKITREGIKCTCCQVVFNLSGFEAHAGSTYRRAAANIFVEDGRSLFECQMQKIRDNLKCISREPHDRGRRNRHKSRNDYICSVCHYGGKLILCDQCPSAFHASCLNLQKVTGSVHHVVVEFAVKENLIRTRNNSPIKA</sequence>
<dbReference type="Pfam" id="PF16135">
    <property type="entry name" value="TDBD"/>
    <property type="match status" value="1"/>
</dbReference>
<dbReference type="Pfam" id="PF00628">
    <property type="entry name" value="PHD"/>
    <property type="match status" value="1"/>
</dbReference>
<comment type="subcellular location">
    <subcellularLocation>
        <location evidence="1">Nucleus</location>
    </subcellularLocation>
</comment>
<evidence type="ECO:0000256" key="4">
    <source>
        <dbReference type="ARBA" id="ARBA00022833"/>
    </source>
</evidence>
<dbReference type="Gene3D" id="3.30.40.10">
    <property type="entry name" value="Zinc/RING finger domain, C3HC4 (zinc finger)"/>
    <property type="match status" value="1"/>
</dbReference>
<keyword evidence="5" id="KW-0539">Nucleus</keyword>
<evidence type="ECO:0000259" key="9">
    <source>
        <dbReference type="Pfam" id="PF22970"/>
    </source>
</evidence>